<dbReference type="InterPro" id="IPR020807">
    <property type="entry name" value="PKS_DH"/>
</dbReference>
<dbReference type="CDD" id="cd00833">
    <property type="entry name" value="PKS"/>
    <property type="match status" value="1"/>
</dbReference>
<dbReference type="PROSITE" id="PS52019">
    <property type="entry name" value="PKS_MFAS_DH"/>
    <property type="match status" value="1"/>
</dbReference>
<keyword evidence="6" id="KW-0511">Multifunctional enzyme</keyword>
<dbReference type="InterPro" id="IPR016039">
    <property type="entry name" value="Thiolase-like"/>
</dbReference>
<feature type="active site" description="Proton donor; for dehydratase activity" evidence="8">
    <location>
        <position position="1230"/>
    </location>
</feature>
<dbReference type="Gene3D" id="3.40.50.720">
    <property type="entry name" value="NAD(P)-binding Rossmann-like Domain"/>
    <property type="match status" value="4"/>
</dbReference>
<dbReference type="InterPro" id="IPR011032">
    <property type="entry name" value="GroES-like_sf"/>
</dbReference>
<dbReference type="CDD" id="cd02440">
    <property type="entry name" value="AdoMet_MTases"/>
    <property type="match status" value="1"/>
</dbReference>
<dbReference type="Gene3D" id="3.40.47.10">
    <property type="match status" value="1"/>
</dbReference>
<dbReference type="InterPro" id="IPR049551">
    <property type="entry name" value="PKS_DH_C"/>
</dbReference>
<evidence type="ECO:0000256" key="3">
    <source>
        <dbReference type="ARBA" id="ARBA00022553"/>
    </source>
</evidence>
<dbReference type="InterPro" id="IPR013968">
    <property type="entry name" value="PKS_KR"/>
</dbReference>
<dbReference type="Pfam" id="PF08659">
    <property type="entry name" value="KR"/>
    <property type="match status" value="1"/>
</dbReference>
<evidence type="ECO:0000256" key="6">
    <source>
        <dbReference type="ARBA" id="ARBA00023268"/>
    </source>
</evidence>
<dbReference type="InterPro" id="IPR013149">
    <property type="entry name" value="ADH-like_C"/>
</dbReference>
<dbReference type="SUPFAM" id="SSF47336">
    <property type="entry name" value="ACP-like"/>
    <property type="match status" value="1"/>
</dbReference>
<evidence type="ECO:0000256" key="4">
    <source>
        <dbReference type="ARBA" id="ARBA00022679"/>
    </source>
</evidence>
<sequence>MNGTKQRSSIWVGGIRKVDDIPWVMETYKNEEVGHHNSAVFVGPAISFEECTKLEKIFDFVVTMAENEDPEACSFRLWDHVTFRFPPIGENSKTIPVSDAKLANNNSNNEPIAIIGMACRLPGSNDYNTFWNNLVKGADCIGKAPKDRFQPERDNPELIPEHGLTEAGYLSCPVDTFDAKFWGISPMELDYTDPQARMVLQLGWEALEDAGIPPSTIHGTDAGIFLGFWREDYNDLLLQSGSSAGNELRRYLGCSMGNAAARIAHVFGTTGPAIATETGCSSTICSIGAAMTALRNNSTGLAVAGGANLILKPFLYKEFQGVLSPSGRCKVFQSDADGFARAEGVIMYILKRETDARRDGNHIYAILSGYGTSQDGLSRSAGTPTIDGEARAMTLALKDADISPADVDWLEMHGTGTKVGDPIEVAATRIAYGLDAGRQVRKKPLIITSVKANIGHTESVSGAAGLLKVVMAMQHEEIPLQRITSALNPKLILDGLHIPLELLPWKGKYAGVSSFGITGTNSHLIVERASVTQDSRSQSDRISAYILPLSAKCSDAMAALKKRHVLALQNLNESQLADYCYTAAVCRDHFNEYRDAVVGFTTKDLIQAIVSGNNLEPPMPHKSNVKSKVCFLFPGQGCQYPGMGRGLYERCSIFRHHLDIMDDIAAKNYGLNLKALVFDGTGTTIYSQLCIFAVEYCLLKVWCAWGIVPSIVLGHSFGEFAASVAAGALSLPTALELLVTSRTKVFQNLEEGGMLVLKADENVTTNLINNFMKDVAEPDSWIDIAAVNSFEQTVISSTKEIIARFSIFSNKHGYKNTVLNVSHAFHSRSLEPILNQFESEAAQLNYPPRFRTVDYISSVYGRLINEYETIESNYWRKHMRQRVEFIGGAKSALQIGRELIFLEVGPHPVLCPLVSSIAEANTEISNRKVLLLPSMRKGADDIITMLDTAASLYSNGVNLDWSEIWASLTLAPPYKIPSFVPLYPFTTMEAFWFTSVPSVKSSHFLNSREIHPLLGSCLPTLVENNYAFINSTSRLLSKPITSDWLRDHKLGSHIIFPAAGYAEMAFAAVDTIKRINNKNTGMSKFGIELSDFQIQAALSLETNAEFYTRVQVSEEAEIYTISFLSRDPSSDVYDSQKLHATTIARVISPSVDESEAVDKNPIISTFDMATTREFENLYEEMKIVGYNFGRAFRTLNNIVYDKEATSFNSDVKIADNLLEAGYLMHPTIIDTLIQSSLLMMGNKITGFKLPVSIKSLRLYRPPRTMDKALLKIVGSGYSMRLVVATTHPDIHSNESTWTVVASITGLLTVSTTIKQLEKSLTKHIRNSLPIYIEEWRTSNELMDTQIDDLHNSSVRIPEPFKLSDDALVELQPLQDFILSRIVSTFSKLGWKWCIGSKVKATEVINELNLHEVNPRFFVRLMHYIEEAGYLKKLERFSEWEVIQDFKNAMECDETVLHSVLEEWKFANFYCAKLGSFLLGTESVLPYLFPAASSTEAEFSADKLYTNFTTNVGLLKNLTSMVSFLLEKSFKKGSSLKILEVGAGTGSATKNLIPLLEYYHTSYTFTDISPSFLSAAERILSKTKCITFEFCTFDVQNDARSQGLDNHDYDIIIAFNVLHATQDVQKVCTNLRKLLTAGGHLVIGEQFRPSAVVDIVFGHCEGYWKFEDTHRVTHCIIGLEGWENVLACAGFQSTKSLESKDVGMGVIVATNSVNQHSTIPTYNWLLVSSEECLIANALENVLPKHMGTHIDLNVTHTSNVVASTDLLIFCVPTENENLNEDHTRKHFPVLDSFLRLAQELIMRKKSCKVLVITHNEVNIADEEAIISAGSPVVALSRNLATEAINIHVTCLDLHDSENLDARITQILSELEKPTTKWNEEPIICYRDGQKYLATLVRLQMCKMSSISRKINLKQQLKLPSSRSIQDMVWEEAPLSVSELGRNQVEVRVHSSGLNFKDILNIMKPTAEFRDSHGVGADFSGTIVAIGSSVSRWAVGDGVIGMNPLPQPLPNYVTLNADFVARLPLNFSHSEGASLPTAFITAYHCLVSVGRLEEGETALIHTASGGVGLAAIQIAKSLGANIIVTAGSKRKRAYLRSLGLTHIYNSRDTSFAKGILELTAGKGVDLVLNSLTSKGWKEASLSVTKNGGKFIEMSKLNIWRVEEVYEQRPDVKYSIEDLSIIDAPRAIYLMERLNDWVENKKLKPLRVNIFSQEYITSALIELQTARHIGKVVVNLTGQIFNTRSTYLITGGLGGVGFEVAKWMLSSGAKNLFLVSRRGEGLAEATIEKLRDHNLDVSCVIIKSVDVGDKNQVTQLVTEISRSMSPLRGIIHASGVISDGTLLQQNMSKMETVYSAVSLLGGIGQGNYAAANAAVASLVTYRHRLGLPATCIAWGQWEELGMTANINRDIFGVQPFSIAAGLEALETIMKSNLGGTVAPTLWSDDARTGWFPNYLDLDQIEEIINHKTAVGQDDMNLTVMSLEDQIAAVVSKILRARGSLLKDVQLRDMGMDSLMFIELKNQLSSRFGFQDEIPEDSTTEDIIALVKTAQA</sequence>
<dbReference type="PROSITE" id="PS01162">
    <property type="entry name" value="QOR_ZETA_CRYSTAL"/>
    <property type="match status" value="1"/>
</dbReference>
<evidence type="ECO:0000256" key="2">
    <source>
        <dbReference type="ARBA" id="ARBA00022450"/>
    </source>
</evidence>
<dbReference type="Gene3D" id="3.30.70.250">
    <property type="entry name" value="Malonyl-CoA ACP transacylase, ACP-binding"/>
    <property type="match status" value="1"/>
</dbReference>
<reference evidence="12 13" key="1">
    <citation type="submission" date="2015-12" db="EMBL/GenBank/DDBJ databases">
        <title>The genome of Folsomia candida.</title>
        <authorList>
            <person name="Faddeeva A."/>
            <person name="Derks M.F."/>
            <person name="Anvar Y."/>
            <person name="Smit S."/>
            <person name="Van Straalen N."/>
            <person name="Roelofs D."/>
        </authorList>
    </citation>
    <scope>NUCLEOTIDE SEQUENCE [LARGE SCALE GENOMIC DNA]</scope>
    <source>
        <strain evidence="12 13">VU population</strain>
        <tissue evidence="12">Whole body</tissue>
    </source>
</reference>
<dbReference type="PANTHER" id="PTHR43775">
    <property type="entry name" value="FATTY ACID SYNTHASE"/>
    <property type="match status" value="1"/>
</dbReference>
<dbReference type="InterPro" id="IPR042104">
    <property type="entry name" value="PKS_dehydratase_sf"/>
</dbReference>
<dbReference type="GO" id="GO:0004315">
    <property type="term" value="F:3-oxoacyl-[acyl-carrier-protein] synthase activity"/>
    <property type="evidence" value="ECO:0007669"/>
    <property type="project" value="InterPro"/>
</dbReference>
<dbReference type="Pfam" id="PF00698">
    <property type="entry name" value="Acyl_transf_1"/>
    <property type="match status" value="1"/>
</dbReference>
<keyword evidence="2" id="KW-0596">Phosphopantetheine</keyword>
<gene>
    <name evidence="12" type="ORF">Fcan01_25191</name>
</gene>
<dbReference type="Pfam" id="PF14765">
    <property type="entry name" value="PS-DH"/>
    <property type="match status" value="1"/>
</dbReference>
<dbReference type="SUPFAM" id="SSF52151">
    <property type="entry name" value="FabD/lysophospholipase-like"/>
    <property type="match status" value="1"/>
</dbReference>
<organism evidence="12 13">
    <name type="scientific">Folsomia candida</name>
    <name type="common">Springtail</name>
    <dbReference type="NCBI Taxonomy" id="158441"/>
    <lineage>
        <taxon>Eukaryota</taxon>
        <taxon>Metazoa</taxon>
        <taxon>Ecdysozoa</taxon>
        <taxon>Arthropoda</taxon>
        <taxon>Hexapoda</taxon>
        <taxon>Collembola</taxon>
        <taxon>Entomobryomorpha</taxon>
        <taxon>Isotomoidea</taxon>
        <taxon>Isotomidae</taxon>
        <taxon>Proisotominae</taxon>
        <taxon>Folsomia</taxon>
    </lineage>
</organism>
<dbReference type="Pfam" id="PF00109">
    <property type="entry name" value="ketoacyl-synt"/>
    <property type="match status" value="1"/>
</dbReference>
<dbReference type="InterPro" id="IPR057326">
    <property type="entry name" value="KR_dom"/>
</dbReference>
<dbReference type="InterPro" id="IPR036736">
    <property type="entry name" value="ACP-like_sf"/>
</dbReference>
<dbReference type="Gene3D" id="3.10.129.110">
    <property type="entry name" value="Polyketide synthase dehydratase"/>
    <property type="match status" value="1"/>
</dbReference>
<accession>A0A226D5S6</accession>
<keyword evidence="5" id="KW-0521">NADP</keyword>
<keyword evidence="3" id="KW-0597">Phosphoprotein</keyword>
<dbReference type="SMART" id="SM00827">
    <property type="entry name" value="PKS_AT"/>
    <property type="match status" value="1"/>
</dbReference>
<dbReference type="InterPro" id="IPR013154">
    <property type="entry name" value="ADH-like_N"/>
</dbReference>
<keyword evidence="7" id="KW-0012">Acyltransferase</keyword>
<evidence type="ECO:0000313" key="12">
    <source>
        <dbReference type="EMBL" id="OXA40097.1"/>
    </source>
</evidence>
<dbReference type="Pfam" id="PF22621">
    <property type="entry name" value="CurL-like_PKS_C"/>
    <property type="match status" value="1"/>
</dbReference>
<evidence type="ECO:0000256" key="8">
    <source>
        <dbReference type="PROSITE-ProRule" id="PRU01363"/>
    </source>
</evidence>
<comment type="caution">
    <text evidence="12">The sequence shown here is derived from an EMBL/GenBank/DDBJ whole genome shotgun (WGS) entry which is preliminary data.</text>
</comment>
<dbReference type="Gene3D" id="3.40.50.150">
    <property type="entry name" value="Vaccinia Virus protein VP39"/>
    <property type="match status" value="1"/>
</dbReference>
<dbReference type="InterPro" id="IPR001227">
    <property type="entry name" value="Ac_transferase_dom_sf"/>
</dbReference>
<evidence type="ECO:0000259" key="11">
    <source>
        <dbReference type="PROSITE" id="PS52019"/>
    </source>
</evidence>
<dbReference type="InterPro" id="IPR049552">
    <property type="entry name" value="PKS_DH_N"/>
</dbReference>
<dbReference type="GO" id="GO:0016491">
    <property type="term" value="F:oxidoreductase activity"/>
    <property type="evidence" value="ECO:0007669"/>
    <property type="project" value="InterPro"/>
</dbReference>
<dbReference type="Gene3D" id="3.30.70.3290">
    <property type="match status" value="1"/>
</dbReference>
<feature type="region of interest" description="C-terminal hotdog fold" evidence="8">
    <location>
        <begin position="1168"/>
        <end position="1317"/>
    </location>
</feature>
<evidence type="ECO:0000259" key="9">
    <source>
        <dbReference type="PROSITE" id="PS50075"/>
    </source>
</evidence>
<dbReference type="Pfam" id="PF02801">
    <property type="entry name" value="Ketoacyl-synt_C"/>
    <property type="match status" value="1"/>
</dbReference>
<dbReference type="SMART" id="SM00826">
    <property type="entry name" value="PKS_DH"/>
    <property type="match status" value="1"/>
</dbReference>
<feature type="active site" description="Proton acceptor; for dehydratase activity" evidence="8">
    <location>
        <position position="1048"/>
    </location>
</feature>
<dbReference type="GO" id="GO:0004312">
    <property type="term" value="F:fatty acid synthase activity"/>
    <property type="evidence" value="ECO:0007669"/>
    <property type="project" value="TreeGrafter"/>
</dbReference>
<feature type="domain" description="Ketosynthase family 3 (KS3)" evidence="10">
    <location>
        <begin position="109"/>
        <end position="528"/>
    </location>
</feature>
<dbReference type="Gene3D" id="3.40.366.10">
    <property type="entry name" value="Malonyl-Coenzyme A Acyl Carrier Protein, domain 2"/>
    <property type="match status" value="1"/>
</dbReference>
<dbReference type="InterPro" id="IPR013217">
    <property type="entry name" value="Methyltransf_12"/>
</dbReference>
<dbReference type="SUPFAM" id="SSF50129">
    <property type="entry name" value="GroES-like"/>
    <property type="match status" value="1"/>
</dbReference>
<dbReference type="SMART" id="SM00829">
    <property type="entry name" value="PKS_ER"/>
    <property type="match status" value="1"/>
</dbReference>
<dbReference type="SUPFAM" id="SSF51735">
    <property type="entry name" value="NAD(P)-binding Rossmann-fold domains"/>
    <property type="match status" value="3"/>
</dbReference>
<dbReference type="FunFam" id="3.40.50.720:FF:000209">
    <property type="entry name" value="Polyketide synthase Pks12"/>
    <property type="match status" value="1"/>
</dbReference>
<dbReference type="GO" id="GO:0008270">
    <property type="term" value="F:zinc ion binding"/>
    <property type="evidence" value="ECO:0007669"/>
    <property type="project" value="InterPro"/>
</dbReference>
<dbReference type="SUPFAM" id="SSF53335">
    <property type="entry name" value="S-adenosyl-L-methionine-dependent methyltransferases"/>
    <property type="match status" value="1"/>
</dbReference>
<dbReference type="Pfam" id="PF08242">
    <property type="entry name" value="Methyltransf_12"/>
    <property type="match status" value="1"/>
</dbReference>
<name>A0A226D5S6_FOLCA</name>
<dbReference type="Gene3D" id="3.90.180.10">
    <property type="entry name" value="Medium-chain alcohol dehydrogenases, catalytic domain"/>
    <property type="match status" value="1"/>
</dbReference>
<dbReference type="InterPro" id="IPR002364">
    <property type="entry name" value="Quin_OxRdtase/zeta-crystal_CS"/>
</dbReference>
<dbReference type="PROSITE" id="PS50075">
    <property type="entry name" value="CARRIER"/>
    <property type="match status" value="1"/>
</dbReference>
<dbReference type="Gene3D" id="1.10.1200.10">
    <property type="entry name" value="ACP-like"/>
    <property type="match status" value="1"/>
</dbReference>
<keyword evidence="4" id="KW-0808">Transferase</keyword>
<dbReference type="InterPro" id="IPR018201">
    <property type="entry name" value="Ketoacyl_synth_AS"/>
</dbReference>
<protein>
    <submittedName>
        <fullName evidence="12">Putative polyketide synthase 5</fullName>
    </submittedName>
</protein>
<evidence type="ECO:0000256" key="1">
    <source>
        <dbReference type="ARBA" id="ARBA00010371"/>
    </source>
</evidence>
<evidence type="ECO:0000256" key="7">
    <source>
        <dbReference type="ARBA" id="ARBA00023315"/>
    </source>
</evidence>
<dbReference type="OrthoDB" id="329835at2759"/>
<dbReference type="EMBL" id="LNIX01000035">
    <property type="protein sequence ID" value="OXA40097.1"/>
    <property type="molecule type" value="Genomic_DNA"/>
</dbReference>
<evidence type="ECO:0000313" key="13">
    <source>
        <dbReference type="Proteomes" id="UP000198287"/>
    </source>
</evidence>
<keyword evidence="13" id="KW-1185">Reference proteome</keyword>
<evidence type="ECO:0000256" key="5">
    <source>
        <dbReference type="ARBA" id="ARBA00022857"/>
    </source>
</evidence>
<dbReference type="InterPro" id="IPR014043">
    <property type="entry name" value="Acyl_transferase_dom"/>
</dbReference>
<dbReference type="InterPro" id="IPR020841">
    <property type="entry name" value="PKS_Beta-ketoAc_synthase_dom"/>
</dbReference>
<dbReference type="InterPro" id="IPR009081">
    <property type="entry name" value="PP-bd_ACP"/>
</dbReference>
<dbReference type="Pfam" id="PF08240">
    <property type="entry name" value="ADH_N"/>
    <property type="match status" value="1"/>
</dbReference>
<feature type="domain" description="Carrier" evidence="9">
    <location>
        <begin position="2474"/>
        <end position="2548"/>
    </location>
</feature>
<feature type="region of interest" description="N-terminal hotdog fold" evidence="8">
    <location>
        <begin position="1011"/>
        <end position="1151"/>
    </location>
</feature>
<dbReference type="PROSITE" id="PS52004">
    <property type="entry name" value="KS3_2"/>
    <property type="match status" value="1"/>
</dbReference>
<dbReference type="InterPro" id="IPR014031">
    <property type="entry name" value="Ketoacyl_synth_C"/>
</dbReference>
<dbReference type="InterPro" id="IPR050091">
    <property type="entry name" value="PKS_NRPS_Biosynth_Enz"/>
</dbReference>
<dbReference type="Pfam" id="PF00107">
    <property type="entry name" value="ADH_zinc_N"/>
    <property type="match status" value="1"/>
</dbReference>
<dbReference type="InterPro" id="IPR014030">
    <property type="entry name" value="Ketoacyl_synth_N"/>
</dbReference>
<comment type="similarity">
    <text evidence="1">Belongs to the zinc-containing alcohol dehydrogenase family. Quinone oxidoreductase subfamily.</text>
</comment>
<dbReference type="CDD" id="cd05195">
    <property type="entry name" value="enoyl_red"/>
    <property type="match status" value="1"/>
</dbReference>
<dbReference type="GO" id="GO:0006633">
    <property type="term" value="P:fatty acid biosynthetic process"/>
    <property type="evidence" value="ECO:0007669"/>
    <property type="project" value="InterPro"/>
</dbReference>
<proteinExistence type="inferred from homology"/>
<dbReference type="InterPro" id="IPR020843">
    <property type="entry name" value="ER"/>
</dbReference>
<dbReference type="InterPro" id="IPR016035">
    <property type="entry name" value="Acyl_Trfase/lysoPLipase"/>
</dbReference>
<feature type="domain" description="PKS/mFAS DH" evidence="11">
    <location>
        <begin position="1011"/>
        <end position="1317"/>
    </location>
</feature>
<dbReference type="InterPro" id="IPR036291">
    <property type="entry name" value="NAD(P)-bd_dom_sf"/>
</dbReference>
<dbReference type="InterPro" id="IPR029063">
    <property type="entry name" value="SAM-dependent_MTases_sf"/>
</dbReference>
<dbReference type="SUPFAM" id="SSF53901">
    <property type="entry name" value="Thiolase-like"/>
    <property type="match status" value="1"/>
</dbReference>
<dbReference type="SMART" id="SM00822">
    <property type="entry name" value="PKS_KR"/>
    <property type="match status" value="1"/>
</dbReference>
<evidence type="ECO:0000259" key="10">
    <source>
        <dbReference type="PROSITE" id="PS52004"/>
    </source>
</evidence>
<dbReference type="SMART" id="SM00825">
    <property type="entry name" value="PKS_KS"/>
    <property type="match status" value="1"/>
</dbReference>
<dbReference type="PROSITE" id="PS00606">
    <property type="entry name" value="KS3_1"/>
    <property type="match status" value="1"/>
</dbReference>
<dbReference type="PANTHER" id="PTHR43775:SF37">
    <property type="entry name" value="SI:DKEY-61P9.11"/>
    <property type="match status" value="1"/>
</dbReference>
<dbReference type="InterPro" id="IPR049900">
    <property type="entry name" value="PKS_mFAS_DH"/>
</dbReference>
<dbReference type="Pfam" id="PF21089">
    <property type="entry name" value="PKS_DH_N"/>
    <property type="match status" value="1"/>
</dbReference>
<dbReference type="Pfam" id="PF00550">
    <property type="entry name" value="PP-binding"/>
    <property type="match status" value="1"/>
</dbReference>
<dbReference type="Proteomes" id="UP000198287">
    <property type="component" value="Unassembled WGS sequence"/>
</dbReference>